<dbReference type="PANTHER" id="PTHR44688:SF16">
    <property type="entry name" value="DNA-BINDING TRANSCRIPTIONAL ACTIVATOR DEVR_DOSR"/>
    <property type="match status" value="1"/>
</dbReference>
<proteinExistence type="predicted"/>
<dbReference type="EMBL" id="CP051774">
    <property type="protein sequence ID" value="QJE95380.1"/>
    <property type="molecule type" value="Genomic_DNA"/>
</dbReference>
<protein>
    <submittedName>
        <fullName evidence="5">Response regulator transcription factor</fullName>
    </submittedName>
</protein>
<dbReference type="Gene3D" id="1.10.10.10">
    <property type="entry name" value="Winged helix-like DNA-binding domain superfamily/Winged helix DNA-binding domain"/>
    <property type="match status" value="1"/>
</dbReference>
<evidence type="ECO:0000256" key="2">
    <source>
        <dbReference type="ARBA" id="ARBA00023125"/>
    </source>
</evidence>
<dbReference type="GO" id="GO:0006355">
    <property type="term" value="P:regulation of DNA-templated transcription"/>
    <property type="evidence" value="ECO:0007669"/>
    <property type="project" value="InterPro"/>
</dbReference>
<reference evidence="5 6" key="1">
    <citation type="submission" date="2020-04" db="EMBL/GenBank/DDBJ databases">
        <title>Luteolibacter sp. G-1-1-1 isolated from soil.</title>
        <authorList>
            <person name="Dahal R.H."/>
        </authorList>
    </citation>
    <scope>NUCLEOTIDE SEQUENCE [LARGE SCALE GENOMIC DNA]</scope>
    <source>
        <strain evidence="5 6">G-1-1-1</strain>
    </source>
</reference>
<dbReference type="Proteomes" id="UP000501812">
    <property type="component" value="Chromosome"/>
</dbReference>
<feature type="domain" description="HTH luxR-type" evidence="4">
    <location>
        <begin position="212"/>
        <end position="277"/>
    </location>
</feature>
<keyword evidence="2" id="KW-0238">DNA-binding</keyword>
<accession>A0A858RGG4</accession>
<keyword evidence="3" id="KW-0804">Transcription</keyword>
<evidence type="ECO:0000259" key="4">
    <source>
        <dbReference type="PROSITE" id="PS50043"/>
    </source>
</evidence>
<keyword evidence="6" id="KW-1185">Reference proteome</keyword>
<sequence length="281" mass="31548">MNPVLRGQDSAMVDSYLPMNGSPNRQSSLSEEDVRAIVRLLGRVIASSGDIDAKRRILMEGLCDLVKAESWVWCMAEYEPDRAPSFVGMVHGGFDDSRFARFVEAMNHPAIADVTRSSTLELQAKGTHLTRTLRQMDPDCLLKSSSAAPYWVKANIGTLMVSHRPMAEGGISTIGVYRQVRAPHFDDRETRIAHILLSEVPWLHFRAFPDQGNQEIARLYPRHRTILNLLCEGWNRKKIADHLELSINTVHGYVKAIFLHFGVHSQAELISRFTKGDGGDL</sequence>
<evidence type="ECO:0000256" key="1">
    <source>
        <dbReference type="ARBA" id="ARBA00023015"/>
    </source>
</evidence>
<dbReference type="PROSITE" id="PS50043">
    <property type="entry name" value="HTH_LUXR_2"/>
    <property type="match status" value="1"/>
</dbReference>
<dbReference type="PANTHER" id="PTHR44688">
    <property type="entry name" value="DNA-BINDING TRANSCRIPTIONAL ACTIVATOR DEVR_DOSR"/>
    <property type="match status" value="1"/>
</dbReference>
<dbReference type="InterPro" id="IPR016032">
    <property type="entry name" value="Sig_transdc_resp-reg_C-effctor"/>
</dbReference>
<dbReference type="InterPro" id="IPR036388">
    <property type="entry name" value="WH-like_DNA-bd_sf"/>
</dbReference>
<keyword evidence="1" id="KW-0805">Transcription regulation</keyword>
<evidence type="ECO:0000313" key="5">
    <source>
        <dbReference type="EMBL" id="QJE95380.1"/>
    </source>
</evidence>
<dbReference type="InterPro" id="IPR000792">
    <property type="entry name" value="Tscrpt_reg_LuxR_C"/>
</dbReference>
<dbReference type="GO" id="GO:0003677">
    <property type="term" value="F:DNA binding"/>
    <property type="evidence" value="ECO:0007669"/>
    <property type="project" value="UniProtKB-KW"/>
</dbReference>
<organism evidence="5 6">
    <name type="scientific">Luteolibacter luteus</name>
    <dbReference type="NCBI Taxonomy" id="2728835"/>
    <lineage>
        <taxon>Bacteria</taxon>
        <taxon>Pseudomonadati</taxon>
        <taxon>Verrucomicrobiota</taxon>
        <taxon>Verrucomicrobiia</taxon>
        <taxon>Verrucomicrobiales</taxon>
        <taxon>Verrucomicrobiaceae</taxon>
        <taxon>Luteolibacter</taxon>
    </lineage>
</organism>
<dbReference type="AlphaFoldDB" id="A0A858RGG4"/>
<evidence type="ECO:0000313" key="6">
    <source>
        <dbReference type="Proteomes" id="UP000501812"/>
    </source>
</evidence>
<dbReference type="SMART" id="SM00421">
    <property type="entry name" value="HTH_LUXR"/>
    <property type="match status" value="1"/>
</dbReference>
<dbReference type="SUPFAM" id="SSF46894">
    <property type="entry name" value="C-terminal effector domain of the bipartite response regulators"/>
    <property type="match status" value="1"/>
</dbReference>
<dbReference type="KEGG" id="luo:HHL09_06160"/>
<dbReference type="CDD" id="cd06170">
    <property type="entry name" value="LuxR_C_like"/>
    <property type="match status" value="1"/>
</dbReference>
<name>A0A858RGG4_9BACT</name>
<evidence type="ECO:0000256" key="3">
    <source>
        <dbReference type="ARBA" id="ARBA00023163"/>
    </source>
</evidence>
<dbReference type="Pfam" id="PF00196">
    <property type="entry name" value="GerE"/>
    <property type="match status" value="1"/>
</dbReference>
<dbReference type="RefSeq" id="WP_169453694.1">
    <property type="nucleotide sequence ID" value="NZ_CP051774.1"/>
</dbReference>
<gene>
    <name evidence="5" type="ORF">HHL09_06160</name>
</gene>